<dbReference type="SUPFAM" id="SSF51735">
    <property type="entry name" value="NAD(P)-binding Rossmann-fold domains"/>
    <property type="match status" value="1"/>
</dbReference>
<keyword evidence="6" id="KW-1185">Reference proteome</keyword>
<proteinExistence type="inferred from homology"/>
<dbReference type="Pfam" id="PF05368">
    <property type="entry name" value="NmrA"/>
    <property type="match status" value="1"/>
</dbReference>
<organism evidence="5 6">
    <name type="scientific">Lentinula lateritia</name>
    <dbReference type="NCBI Taxonomy" id="40482"/>
    <lineage>
        <taxon>Eukaryota</taxon>
        <taxon>Fungi</taxon>
        <taxon>Dikarya</taxon>
        <taxon>Basidiomycota</taxon>
        <taxon>Agaricomycotina</taxon>
        <taxon>Agaricomycetes</taxon>
        <taxon>Agaricomycetidae</taxon>
        <taxon>Agaricales</taxon>
        <taxon>Marasmiineae</taxon>
        <taxon>Omphalotaceae</taxon>
        <taxon>Lentinula</taxon>
    </lineage>
</organism>
<dbReference type="Proteomes" id="UP001150217">
    <property type="component" value="Unassembled WGS sequence"/>
</dbReference>
<accession>A0ABQ8VCF0</accession>
<name>A0ABQ8VCF0_9AGAR</name>
<sequence length="321" mass="36171">MRSQRIAVAGGTGRIGKHIVEGLLEIKQQYSLEIIVLSRSRSSDISYAGNNAPIVLVDYQDQSSMRKVLNDFQIDTVISTLSGTTPDAFITSQESLLRAALTVPTIRRFAPSEFAFNSEQVPSIKLYQMKLPIIHSLRQVKQERTDSFEYSLFSCGVFMNYLGYGNTKPEGHKAHGHMPHFPYIFDLSKRSADIPGDGEKQIVYTRAEDVGKFVAAATQLEAWEEYSEMAGDVLTMNEVLRLCEDVCGTGKFNVKYNSREDIAARLSPSPETTEKIMENFFAEFLLAIMDGDCDVKRPINLNNLVDVRPMGVRKYLEQWWG</sequence>
<dbReference type="PANTHER" id="PTHR47706:SF4">
    <property type="entry name" value="NMRA-LIKE DOMAIN-CONTAINING PROTEIN"/>
    <property type="match status" value="1"/>
</dbReference>
<keyword evidence="3" id="KW-0560">Oxidoreductase</keyword>
<evidence type="ECO:0000256" key="3">
    <source>
        <dbReference type="ARBA" id="ARBA00023002"/>
    </source>
</evidence>
<dbReference type="EMBL" id="JANVFT010000047">
    <property type="protein sequence ID" value="KAJ4487430.1"/>
    <property type="molecule type" value="Genomic_DNA"/>
</dbReference>
<dbReference type="Gene3D" id="3.90.25.10">
    <property type="entry name" value="UDP-galactose 4-epimerase, domain 1"/>
    <property type="match status" value="1"/>
</dbReference>
<evidence type="ECO:0000313" key="5">
    <source>
        <dbReference type="EMBL" id="KAJ4487430.1"/>
    </source>
</evidence>
<reference evidence="5" key="1">
    <citation type="submission" date="2022-08" db="EMBL/GenBank/DDBJ databases">
        <title>A Global Phylogenomic Analysis of the Shiitake Genus Lentinula.</title>
        <authorList>
            <consortium name="DOE Joint Genome Institute"/>
            <person name="Sierra-Patev S."/>
            <person name="Min B."/>
            <person name="Naranjo-Ortiz M."/>
            <person name="Looney B."/>
            <person name="Konkel Z."/>
            <person name="Slot J.C."/>
            <person name="Sakamoto Y."/>
            <person name="Steenwyk J.L."/>
            <person name="Rokas A."/>
            <person name="Carro J."/>
            <person name="Camarero S."/>
            <person name="Ferreira P."/>
            <person name="Molpeceres G."/>
            <person name="Ruiz-Duenas F.J."/>
            <person name="Serrano A."/>
            <person name="Henrissat B."/>
            <person name="Drula E."/>
            <person name="Hughes K.W."/>
            <person name="Mata J.L."/>
            <person name="Ishikawa N.K."/>
            <person name="Vargas-Isla R."/>
            <person name="Ushijima S."/>
            <person name="Smith C.A."/>
            <person name="Ahrendt S."/>
            <person name="Andreopoulos W."/>
            <person name="He G."/>
            <person name="Labutti K."/>
            <person name="Lipzen A."/>
            <person name="Ng V."/>
            <person name="Riley R."/>
            <person name="Sandor L."/>
            <person name="Barry K."/>
            <person name="Martinez A.T."/>
            <person name="Xiao Y."/>
            <person name="Gibbons J.G."/>
            <person name="Terashima K."/>
            <person name="Grigoriev I.V."/>
            <person name="Hibbett D.S."/>
        </authorList>
    </citation>
    <scope>NUCLEOTIDE SEQUENCE</scope>
    <source>
        <strain evidence="5">RHP3577 ss4</strain>
    </source>
</reference>
<evidence type="ECO:0000256" key="2">
    <source>
        <dbReference type="ARBA" id="ARBA00022857"/>
    </source>
</evidence>
<comment type="similarity">
    <text evidence="1">Belongs to the NmrA-type oxidoreductase family. Isoflavone reductase subfamily.</text>
</comment>
<feature type="domain" description="NmrA-like" evidence="4">
    <location>
        <begin position="3"/>
        <end position="304"/>
    </location>
</feature>
<dbReference type="InterPro" id="IPR036291">
    <property type="entry name" value="NAD(P)-bd_dom_sf"/>
</dbReference>
<evidence type="ECO:0000259" key="4">
    <source>
        <dbReference type="Pfam" id="PF05368"/>
    </source>
</evidence>
<dbReference type="PANTHER" id="PTHR47706">
    <property type="entry name" value="NMRA-LIKE FAMILY PROTEIN"/>
    <property type="match status" value="1"/>
</dbReference>
<gene>
    <name evidence="5" type="ORF">C8R41DRAFT_920961</name>
</gene>
<comment type="caution">
    <text evidence="5">The sequence shown here is derived from an EMBL/GenBank/DDBJ whole genome shotgun (WGS) entry which is preliminary data.</text>
</comment>
<dbReference type="InterPro" id="IPR051609">
    <property type="entry name" value="NmrA/Isoflavone_reductase-like"/>
</dbReference>
<dbReference type="InterPro" id="IPR008030">
    <property type="entry name" value="NmrA-like"/>
</dbReference>
<keyword evidence="2" id="KW-0521">NADP</keyword>
<dbReference type="Gene3D" id="3.40.50.720">
    <property type="entry name" value="NAD(P)-binding Rossmann-like Domain"/>
    <property type="match status" value="1"/>
</dbReference>
<evidence type="ECO:0000313" key="6">
    <source>
        <dbReference type="Proteomes" id="UP001150217"/>
    </source>
</evidence>
<evidence type="ECO:0000256" key="1">
    <source>
        <dbReference type="ARBA" id="ARBA00005725"/>
    </source>
</evidence>
<protein>
    <recommendedName>
        <fullName evidence="4">NmrA-like domain-containing protein</fullName>
    </recommendedName>
</protein>